<dbReference type="AlphaFoldDB" id="A0A7C9FF19"/>
<feature type="chain" id="PRO_5028989250" evidence="1">
    <location>
        <begin position="21"/>
        <end position="240"/>
    </location>
</feature>
<comment type="caution">
    <text evidence="3">The sequence shown here is derived from an EMBL/GenBank/DDBJ whole genome shotgun (WGS) entry which is preliminary data.</text>
</comment>
<keyword evidence="1" id="KW-0732">Signal</keyword>
<evidence type="ECO:0000259" key="2">
    <source>
        <dbReference type="Pfam" id="PF06439"/>
    </source>
</evidence>
<gene>
    <name evidence="3" type="ORF">GBK04_23080</name>
</gene>
<dbReference type="RefSeq" id="WP_152763810.1">
    <property type="nucleotide sequence ID" value="NZ_WHLY01000002.1"/>
</dbReference>
<dbReference type="InterPro" id="IPR010496">
    <property type="entry name" value="AL/BT2_dom"/>
</dbReference>
<dbReference type="Proteomes" id="UP000479293">
    <property type="component" value="Unassembled WGS sequence"/>
</dbReference>
<evidence type="ECO:0000256" key="1">
    <source>
        <dbReference type="SAM" id="SignalP"/>
    </source>
</evidence>
<evidence type="ECO:0000313" key="3">
    <source>
        <dbReference type="EMBL" id="MPR36150.1"/>
    </source>
</evidence>
<name>A0A7C9FF19_9BACT</name>
<feature type="domain" description="3-keto-alpha-glucoside-1,2-lyase/3-keto-2-hydroxy-glucal hydratase" evidence="2">
    <location>
        <begin position="32"/>
        <end position="237"/>
    </location>
</feature>
<protein>
    <submittedName>
        <fullName evidence="3">DUF1080 domain-containing protein</fullName>
    </submittedName>
</protein>
<keyword evidence="4" id="KW-1185">Reference proteome</keyword>
<dbReference type="Pfam" id="PF06439">
    <property type="entry name" value="3keto-disac_hyd"/>
    <property type="match status" value="1"/>
</dbReference>
<proteinExistence type="predicted"/>
<organism evidence="3 4">
    <name type="scientific">Salmonirosea aquatica</name>
    <dbReference type="NCBI Taxonomy" id="2654236"/>
    <lineage>
        <taxon>Bacteria</taxon>
        <taxon>Pseudomonadati</taxon>
        <taxon>Bacteroidota</taxon>
        <taxon>Cytophagia</taxon>
        <taxon>Cytophagales</taxon>
        <taxon>Spirosomataceae</taxon>
        <taxon>Salmonirosea</taxon>
    </lineage>
</organism>
<accession>A0A7C9FF19</accession>
<dbReference type="Gene3D" id="2.60.120.560">
    <property type="entry name" value="Exo-inulinase, domain 1"/>
    <property type="match status" value="1"/>
</dbReference>
<dbReference type="GO" id="GO:0016787">
    <property type="term" value="F:hydrolase activity"/>
    <property type="evidence" value="ECO:0007669"/>
    <property type="project" value="InterPro"/>
</dbReference>
<sequence length="240" mass="27443">MKFRLFLTLFIFSCSLPCFSQNTLTNAEKKDGWKLLFDGKTTTGWRGAFATEFPKQGWVVRDGEIRGELAEGKDRSGVGDLVTTKTYRNFELVFDWKLGELANSGVKYFVIDEGKPMPGVQPGYEYQMIDDANYIYNDKHLPADLKTASLYDVIPATKADTKMNQWHTSRIVVRQPIIEHWLDGQKVMETDRTSQAFKAGFEDSKFNKFPGYTTIQEGHILLQDHGHSVAFRNLKIKELP</sequence>
<feature type="signal peptide" evidence="1">
    <location>
        <begin position="1"/>
        <end position="20"/>
    </location>
</feature>
<dbReference type="EMBL" id="WHLY01000002">
    <property type="protein sequence ID" value="MPR36150.1"/>
    <property type="molecule type" value="Genomic_DNA"/>
</dbReference>
<evidence type="ECO:0000313" key="4">
    <source>
        <dbReference type="Proteomes" id="UP000479293"/>
    </source>
</evidence>
<reference evidence="3 4" key="1">
    <citation type="submission" date="2019-10" db="EMBL/GenBank/DDBJ databases">
        <title>Draft Genome Sequence of Cytophagaceae sp. SJW1-29.</title>
        <authorList>
            <person name="Choi A."/>
        </authorList>
    </citation>
    <scope>NUCLEOTIDE SEQUENCE [LARGE SCALE GENOMIC DNA]</scope>
    <source>
        <strain evidence="3 4">SJW1-29</strain>
    </source>
</reference>